<evidence type="ECO:0000313" key="2">
    <source>
        <dbReference type="Proteomes" id="UP000051677"/>
    </source>
</evidence>
<accession>A0A0Q2LNR2</accession>
<gene>
    <name evidence="1" type="ORF">AO501_33285</name>
</gene>
<organism evidence="1 2">
    <name type="scientific">Mycobacterium gordonae</name>
    <dbReference type="NCBI Taxonomy" id="1778"/>
    <lineage>
        <taxon>Bacteria</taxon>
        <taxon>Bacillati</taxon>
        <taxon>Actinomycetota</taxon>
        <taxon>Actinomycetes</taxon>
        <taxon>Mycobacteriales</taxon>
        <taxon>Mycobacteriaceae</taxon>
        <taxon>Mycobacterium</taxon>
    </lineage>
</organism>
<dbReference type="Proteomes" id="UP000051677">
    <property type="component" value="Unassembled WGS sequence"/>
</dbReference>
<evidence type="ECO:0000313" key="1">
    <source>
        <dbReference type="EMBL" id="KQH77569.1"/>
    </source>
</evidence>
<protein>
    <recommendedName>
        <fullName evidence="3">PknH-like extracellular domain-containing protein</fullName>
    </recommendedName>
</protein>
<dbReference type="AlphaFoldDB" id="A0A0Q2LNR2"/>
<evidence type="ECO:0008006" key="3">
    <source>
        <dbReference type="Google" id="ProtNLM"/>
    </source>
</evidence>
<comment type="caution">
    <text evidence="1">The sequence shown here is derived from an EMBL/GenBank/DDBJ whole genome shotgun (WGS) entry which is preliminary data.</text>
</comment>
<sequence>MLCLAATVSAGCTSSVDGHAVRAKGQSARAPSVRELLLADGDETPWGPARSAPLGDDYFTSVRPKECTAALLFRRSPLRPSDASDYAESAYTFGDAKRYAESISVYDYELRPYGVAWKAFGDVSDCRGDAVGSSPRGDFEPMQVTEFGSPQDDIMTWSMGRPDWTCSYGLIAETKAVLLITACDAAPGFPMAEWAPIRKAQLSRRTA</sequence>
<proteinExistence type="predicted"/>
<reference evidence="1 2" key="1">
    <citation type="submission" date="2015-10" db="EMBL/GenBank/DDBJ databases">
        <title>Mycobacterium gordonae draft genome assembly.</title>
        <authorList>
            <person name="Ustinova V."/>
            <person name="Smirnova T."/>
            <person name="Blagodatskikh K."/>
            <person name="Varlamov D."/>
            <person name="Larionova E."/>
            <person name="Chernousova L."/>
        </authorList>
    </citation>
    <scope>NUCLEOTIDE SEQUENCE [LARGE SCALE GENOMIC DNA]</scope>
    <source>
        <strain evidence="1 2">CTRI 14-8773</strain>
    </source>
</reference>
<dbReference type="EMBL" id="LKTM01000310">
    <property type="protein sequence ID" value="KQH77569.1"/>
    <property type="molecule type" value="Genomic_DNA"/>
</dbReference>
<name>A0A0Q2LNR2_MYCGO</name>
<dbReference type="OrthoDB" id="4626583at2"/>